<dbReference type="EMBL" id="JADIXZ010000003">
    <property type="protein sequence ID" value="MBK6300189.1"/>
    <property type="molecule type" value="Genomic_DNA"/>
</dbReference>
<accession>A0A934X4S5</accession>
<name>A0A934X4S5_9MICO</name>
<proteinExistence type="predicted"/>
<sequence length="412" mass="46067">MSAAQIALATLVREASPRARELVDDAVATWGVEPGGQIFWELKLQAATSDTDREQVWRDRVTAAISVAEASDSNILKATRLRDVLALAEASGIAELRKRSAVLVQGIRNLDLEMMNIRASSHRFEEQFEEMIASVLNDPNAGDFTWKTIVEPAGAEEHEEGAEQFPTWYVRLRAFAHHGPPTGDPDQNRSHVQNQYRLAPLQHLFPTQLQTPEGLPLYSPTSEEERFDLEMVKWETELLHQWTIIYAEALHRITDPEIPPFDALVRVLSDDGRSPAIGRQLAESFYRYWTGDSGAALHTAVPMIEALIRAAVIRGDRGIFRLQKNQSPGQYVGLGALLPEFYDIFEVREGDQRFFNAVLKHPGGWNLRNLLSHGYLPAIRGGVTALALYAALRVLILSDKKFPVARDADTAD</sequence>
<evidence type="ECO:0000313" key="1">
    <source>
        <dbReference type="EMBL" id="MBK6300189.1"/>
    </source>
</evidence>
<comment type="caution">
    <text evidence="1">The sequence shown here is derived from an EMBL/GenBank/DDBJ whole genome shotgun (WGS) entry which is preliminary data.</text>
</comment>
<organism evidence="1 2">
    <name type="scientific">Candidatus Phosphoribacter hodrii</name>
    <dbReference type="NCBI Taxonomy" id="2953743"/>
    <lineage>
        <taxon>Bacteria</taxon>
        <taxon>Bacillati</taxon>
        <taxon>Actinomycetota</taxon>
        <taxon>Actinomycetes</taxon>
        <taxon>Micrococcales</taxon>
        <taxon>Dermatophilaceae</taxon>
        <taxon>Candidatus Phosphoribacter</taxon>
    </lineage>
</organism>
<reference evidence="1 2" key="1">
    <citation type="submission" date="2020-10" db="EMBL/GenBank/DDBJ databases">
        <title>Connecting structure to function with the recovery of over 1000 high-quality activated sludge metagenome-assembled genomes encoding full-length rRNA genes using long-read sequencing.</title>
        <authorList>
            <person name="Singleton C.M."/>
            <person name="Petriglieri F."/>
            <person name="Kristensen J.M."/>
            <person name="Kirkegaard R.H."/>
            <person name="Michaelsen T.Y."/>
            <person name="Andersen M.H."/>
            <person name="Karst S.M."/>
            <person name="Dueholm M.S."/>
            <person name="Nielsen P.H."/>
            <person name="Albertsen M."/>
        </authorList>
    </citation>
    <scope>NUCLEOTIDE SEQUENCE [LARGE SCALE GENOMIC DNA]</scope>
    <source>
        <strain evidence="1">AalE_18-Q3-R2-46_BAT3C.188</strain>
    </source>
</reference>
<evidence type="ECO:0008006" key="3">
    <source>
        <dbReference type="Google" id="ProtNLM"/>
    </source>
</evidence>
<protein>
    <recommendedName>
        <fullName evidence="3">DUF4209 domain-containing protein</fullName>
    </recommendedName>
</protein>
<gene>
    <name evidence="1" type="ORF">IPF40_03755</name>
</gene>
<dbReference type="Proteomes" id="UP000718281">
    <property type="component" value="Unassembled WGS sequence"/>
</dbReference>
<dbReference type="AlphaFoldDB" id="A0A934X4S5"/>
<evidence type="ECO:0000313" key="2">
    <source>
        <dbReference type="Proteomes" id="UP000718281"/>
    </source>
</evidence>